<evidence type="ECO:0000256" key="3">
    <source>
        <dbReference type="ARBA" id="ARBA00022737"/>
    </source>
</evidence>
<dbReference type="PANTHER" id="PTHR45883">
    <property type="entry name" value="HSC70-INTERACTING PROTEIN"/>
    <property type="match status" value="1"/>
</dbReference>
<dbReference type="GO" id="GO:0000118">
    <property type="term" value="C:histone deacetylase complex"/>
    <property type="evidence" value="ECO:0007669"/>
    <property type="project" value="TreeGrafter"/>
</dbReference>
<keyword evidence="5" id="KW-0249">Electron transport</keyword>
<feature type="region of interest" description="Disordered" evidence="10">
    <location>
        <begin position="237"/>
        <end position="256"/>
    </location>
</feature>
<dbReference type="PROSITE" id="PS00194">
    <property type="entry name" value="THIOREDOXIN_1"/>
    <property type="match status" value="1"/>
</dbReference>
<dbReference type="Gene3D" id="6.10.250.3420">
    <property type="match status" value="1"/>
</dbReference>
<dbReference type="EMBL" id="JBBNAF010000009">
    <property type="protein sequence ID" value="KAK9115143.1"/>
    <property type="molecule type" value="Genomic_DNA"/>
</dbReference>
<feature type="domain" description="Thioredoxin" evidence="11">
    <location>
        <begin position="248"/>
        <end position="374"/>
    </location>
</feature>
<keyword evidence="6" id="KW-1015">Disulfide bond</keyword>
<proteinExistence type="inferred from homology"/>
<reference evidence="12 13" key="1">
    <citation type="submission" date="2024-01" db="EMBL/GenBank/DDBJ databases">
        <title>Genome assemblies of Stephania.</title>
        <authorList>
            <person name="Yang L."/>
        </authorList>
    </citation>
    <scope>NUCLEOTIDE SEQUENCE [LARGE SCALE GENOMIC DNA]</scope>
    <source>
        <strain evidence="12">YNDBR</strain>
        <tissue evidence="12">Leaf</tissue>
    </source>
</reference>
<evidence type="ECO:0000256" key="4">
    <source>
        <dbReference type="ARBA" id="ARBA00022803"/>
    </source>
</evidence>
<keyword evidence="3" id="KW-0677">Repeat</keyword>
<keyword evidence="7" id="KW-0676">Redox-active center</keyword>
<dbReference type="SUPFAM" id="SSF52833">
    <property type="entry name" value="Thioredoxin-like"/>
    <property type="match status" value="1"/>
</dbReference>
<dbReference type="InterPro" id="IPR019734">
    <property type="entry name" value="TPR_rpt"/>
</dbReference>
<dbReference type="GO" id="GO:0016667">
    <property type="term" value="F:oxidoreductase activity, acting on a sulfur group of donors"/>
    <property type="evidence" value="ECO:0007669"/>
    <property type="project" value="UniProtKB-ARBA"/>
</dbReference>
<keyword evidence="13" id="KW-1185">Reference proteome</keyword>
<dbReference type="Gene3D" id="3.40.30.10">
    <property type="entry name" value="Glutaredoxin"/>
    <property type="match status" value="1"/>
</dbReference>
<evidence type="ECO:0000256" key="5">
    <source>
        <dbReference type="ARBA" id="ARBA00022982"/>
    </source>
</evidence>
<dbReference type="Proteomes" id="UP001420932">
    <property type="component" value="Unassembled WGS sequence"/>
</dbReference>
<evidence type="ECO:0000256" key="9">
    <source>
        <dbReference type="ARBA" id="ARBA00076793"/>
    </source>
</evidence>
<feature type="region of interest" description="Disordered" evidence="10">
    <location>
        <begin position="20"/>
        <end position="70"/>
    </location>
</feature>
<sequence length="374" mass="42036">MEEAKIAELKQFVKQCKSNPRILDEPSLGLGARIPESPKPRKVKKEEDDSEDQKPHTSAKDDRPGNSNDEIVESDIELDETEVMGDPTVEVMEENQEAAQMAKAKAMDAISEGMSFHVVKLNEAIEHLTEAILLNPSSAILYANRAGVFVKMKKPNAAIRDADAALKINPDSAKGYKFRGIAKAMLGQWEEAAKDLHVAAKLDYDEEIGSILKKVEPNTHRIEEHRRKYERLRKEREVRKTERAKQHMKAEAREQDTEALSALKDGHVQSIRSNAELETKFKAASSLSRLVILYFTATWCGPCRFVSPLYKSLAAKYPKVVFLRVDIDEGRDMAGHWQVSSVPSFFFIKNGKEIDKLVGADKSELEKKIAQYAG</sequence>
<dbReference type="GO" id="GO:0030544">
    <property type="term" value="F:Hsp70 protein binding"/>
    <property type="evidence" value="ECO:0007669"/>
    <property type="project" value="TreeGrafter"/>
</dbReference>
<dbReference type="SUPFAM" id="SSF48452">
    <property type="entry name" value="TPR-like"/>
    <property type="match status" value="1"/>
</dbReference>
<evidence type="ECO:0000259" key="11">
    <source>
        <dbReference type="PROSITE" id="PS51352"/>
    </source>
</evidence>
<dbReference type="InterPro" id="IPR013766">
    <property type="entry name" value="Thioredoxin_domain"/>
</dbReference>
<dbReference type="FunFam" id="1.25.40.10:FF:000112">
    <property type="entry name" value="FAM10 family protein"/>
    <property type="match status" value="1"/>
</dbReference>
<evidence type="ECO:0000313" key="13">
    <source>
        <dbReference type="Proteomes" id="UP001420932"/>
    </source>
</evidence>
<keyword evidence="4" id="KW-0802">TPR repeat</keyword>
<comment type="similarity">
    <text evidence="1">Belongs to the thioredoxin family.</text>
</comment>
<dbReference type="SMART" id="SM00028">
    <property type="entry name" value="TPR"/>
    <property type="match status" value="2"/>
</dbReference>
<evidence type="ECO:0000256" key="7">
    <source>
        <dbReference type="ARBA" id="ARBA00023284"/>
    </source>
</evidence>
<evidence type="ECO:0000256" key="1">
    <source>
        <dbReference type="ARBA" id="ARBA00008987"/>
    </source>
</evidence>
<feature type="compositionally biased region" description="Basic and acidic residues" evidence="10">
    <location>
        <begin position="36"/>
        <end position="64"/>
    </location>
</feature>
<evidence type="ECO:0000313" key="12">
    <source>
        <dbReference type="EMBL" id="KAK9115143.1"/>
    </source>
</evidence>
<keyword evidence="2" id="KW-0813">Transport</keyword>
<dbReference type="InterPro" id="IPR011990">
    <property type="entry name" value="TPR-like_helical_dom_sf"/>
</dbReference>
<dbReference type="InterPro" id="IPR017937">
    <property type="entry name" value="Thioredoxin_CS"/>
</dbReference>
<protein>
    <recommendedName>
        <fullName evidence="8">TPR repeat-containing thioredoxin TDX</fullName>
    </recommendedName>
    <alternativeName>
        <fullName evidence="9">Tetratricoredoxin</fullName>
    </alternativeName>
</protein>
<evidence type="ECO:0000256" key="10">
    <source>
        <dbReference type="SAM" id="MobiDB-lite"/>
    </source>
</evidence>
<dbReference type="AlphaFoldDB" id="A0AAP0IHI6"/>
<dbReference type="Pfam" id="PF00085">
    <property type="entry name" value="Thioredoxin"/>
    <property type="match status" value="1"/>
</dbReference>
<dbReference type="PANTHER" id="PTHR45883:SF7">
    <property type="entry name" value="TPR REPEAT-CONTAINING THIOREDOXIN TDX"/>
    <property type="match status" value="1"/>
</dbReference>
<dbReference type="InterPro" id="IPR036249">
    <property type="entry name" value="Thioredoxin-like_sf"/>
</dbReference>
<dbReference type="Pfam" id="PF18253">
    <property type="entry name" value="HipN"/>
    <property type="match status" value="1"/>
</dbReference>
<dbReference type="GO" id="GO:0006950">
    <property type="term" value="P:response to stress"/>
    <property type="evidence" value="ECO:0007669"/>
    <property type="project" value="UniProtKB-ARBA"/>
</dbReference>
<dbReference type="CDD" id="cd02947">
    <property type="entry name" value="TRX_family"/>
    <property type="match status" value="1"/>
</dbReference>
<name>A0AAP0IHI6_9MAGN</name>
<gene>
    <name evidence="12" type="ORF">Syun_021940</name>
</gene>
<evidence type="ECO:0000256" key="8">
    <source>
        <dbReference type="ARBA" id="ARBA00074081"/>
    </source>
</evidence>
<accession>A0AAP0IHI6</accession>
<organism evidence="12 13">
    <name type="scientific">Stephania yunnanensis</name>
    <dbReference type="NCBI Taxonomy" id="152371"/>
    <lineage>
        <taxon>Eukaryota</taxon>
        <taxon>Viridiplantae</taxon>
        <taxon>Streptophyta</taxon>
        <taxon>Embryophyta</taxon>
        <taxon>Tracheophyta</taxon>
        <taxon>Spermatophyta</taxon>
        <taxon>Magnoliopsida</taxon>
        <taxon>Ranunculales</taxon>
        <taxon>Menispermaceae</taxon>
        <taxon>Menispermoideae</taxon>
        <taxon>Cissampelideae</taxon>
        <taxon>Stephania</taxon>
    </lineage>
</organism>
<dbReference type="PROSITE" id="PS51352">
    <property type="entry name" value="THIOREDOXIN_2"/>
    <property type="match status" value="1"/>
</dbReference>
<comment type="caution">
    <text evidence="12">The sequence shown here is derived from an EMBL/GenBank/DDBJ whole genome shotgun (WGS) entry which is preliminary data.</text>
</comment>
<dbReference type="InterPro" id="IPR034649">
    <property type="entry name" value="Hip_N"/>
</dbReference>
<evidence type="ECO:0000256" key="2">
    <source>
        <dbReference type="ARBA" id="ARBA00022448"/>
    </source>
</evidence>
<dbReference type="FunFam" id="3.40.30.10:FF:000240">
    <property type="entry name" value="TPR repeat-containing thioredoxin TDX"/>
    <property type="match status" value="1"/>
</dbReference>
<dbReference type="Gene3D" id="1.25.40.10">
    <property type="entry name" value="Tetratricopeptide repeat domain"/>
    <property type="match status" value="1"/>
</dbReference>
<dbReference type="GO" id="GO:0046983">
    <property type="term" value="F:protein dimerization activity"/>
    <property type="evidence" value="ECO:0007669"/>
    <property type="project" value="InterPro"/>
</dbReference>
<evidence type="ECO:0000256" key="6">
    <source>
        <dbReference type="ARBA" id="ARBA00023157"/>
    </source>
</evidence>